<evidence type="ECO:0000313" key="1">
    <source>
        <dbReference type="Proteomes" id="UP000000437"/>
    </source>
</evidence>
<reference evidence="2" key="1">
    <citation type="submission" date="2025-08" db="UniProtKB">
        <authorList>
            <consortium name="RefSeq"/>
        </authorList>
    </citation>
    <scope>IDENTIFICATION</scope>
    <source>
        <strain evidence="2">Tuebingen</strain>
        <tissue evidence="2">Fibroblasts and whole tissue</tissue>
    </source>
</reference>
<sequence length="1882" mass="201803">MSSENPNKVVTFLAPPPPKNVNGSGSDSLVGEKLDTEVRKRRHTMDKDLKTAEHRFFRRSVICDSNATALDLPSKACILTSPPDCEQFVIPTVLSSTPDVTLDTQTVVSAAVVEERSEDERRAGVEGIVEVQSPSVQDAGSRQSEVLGKVETELSDVGDKEQESRVTDKQEEEERGVAKARAEAELREAVKKEQDEIEEVETKAVGTSPDGRFLKFDIEIGRGSFKTVYKGLDTETTVEVAWCELQDRKLSRSERQRFKEEAGMLKGLQHPNIVRFYDSWESPSKGRKCIVLVTELMTSGTLKTYLKRFKVMKIKVLRSWCRQILKGLHFLHTRAPPIIHRDLKCDNIFITGPTGSVKIGDLGLATLKRSSFAKSVIGTPEFMAPEMYEEKYDESVDVYAFGMCMLEMATSEYPYSECQNPAQIYRRVTSGVKPGSFDKVAIPEVKEIIEGCIRQNKDERYAIKDLLNHAFFQEETGVRVELAEEDDGEMIAIKLWLRIEDVKKLKGKYKDNEAIEFSFDLHRDVPDDVAQEMVESGYVCEGDHKTMAKAIRDRVSLISRKREQRQQVRAEQEKRKQEEEQKLLSSESIKNVAGAQGTQGSLQSQCSSQPPTPGLVQPECEEPDADPQHQYMQSGITLADGTFDSGQGSSVFSEPHLSQLSMSYSSPGTSQQQQVPGQGTYTPSSQAPQQHTAYPQQPMVQVPIPQSTSGMSLASCSTPAASASQQYGVYYVQALPTQAPVQQPASLGPTSQPCASLPQQQTPQQPSSTVAQSISQTQITPTQTSHSASQTLTTELSQLQTPAVESSHSDVASGLSDGNEGVTGGRHEGRPAKRHQRRSVRSRSRNEKTSKVKLSVLNISSMGDRVAECQLETHNRKMVTFKFDLDGDNPEEIAQIMVQSEFILESERESFIDRIREVIETADEKGVERERSQMASDHEQLMPTTSAPLEHGVPPSSAAQVVHSAGRRFIVSPVPESRLKDQFFSPSQPTIPLHEEPAPVPVALPALGLSVSASAVSLQQAFTEMRQAHFDPGPSTAPPMLHNSMPPLLPATTPLPSSATPVVSPPVSSEVTSSPSLPSINPPVSSSPPPTVPVNSVTSPPAQLTLPQSQVAPAVISVIPTPSTLPMPAVPTATSLPQTSVTVPSSTPIAPMGSVSGGSGEQPSIPATSSPTSATIQTPQLAPSTIPTTTAQSQVPPLQPVTTTMPVVQPTPVHSQPQTTTVPNQSHAHSVECDSDQQGKVDDIQALDKKLRSLFMDLGSGPPSAQSDVTSDPTATPSVPGTSSPTTCATPSGTPLPPSSLPLNSSTQSAGSPMTSMGNASTPVGYSQTTPSKAPLTRLPSQQPLEDLDAQLRRALSPETVPISSVTHQSSLTGMPPGGQPVPFSLDDEQAAAPAAGGYKLGRFQVSVATDENTTQTPTSSSSSTSSSSTTSSSSSSCSLSSPENTLHRTSSPLIDTGADVVDGLPALPNQTTTQPQPTTIGRFQVTTKTDTQVGRFSVSKAQDEVTTSTSQPQPTPQTHSAVGNGPAQSPGSLNNSISSYFSSDNDSEFEDEDFKREVSRLRDKHMIESQALYSRQKAEIEALFARLGKVPPAMVNPPVVNPAGRRRRPTKSKSSKSSRGSSQASKSPVQPATSTLSAQSAPSVYPAQQAFLAPGGMMDGGSSPLLQSFKPSPSNDNLCSTFTSDATLSAPSLCVTSQGTSSTNTVAGPGQNQSQPPVSQSQSCKGMFTDELHKLVDNWARDAMNLSQGKRGSKHQQQVVPQGHSYEMVPPVNMGRKYSAPGQLCPSIASTLSGHPPMPNTPATSLGARKGSLCPTPQYGYPSAPYSAQWAGAATHTQAGLLATSQPLGQYPQVPTPLQTFHISTLQKSVSHPGGPNLKST</sequence>
<protein>
    <submittedName>
        <fullName evidence="2">Serine/threonine-protein kinase WNK1 isoform X49</fullName>
    </submittedName>
</protein>
<organism evidence="1 2">
    <name type="scientific">Danio rerio</name>
    <name type="common">Zebrafish</name>
    <name type="synonym">Brachydanio rerio</name>
    <dbReference type="NCBI Taxonomy" id="7955"/>
    <lineage>
        <taxon>Eukaryota</taxon>
        <taxon>Metazoa</taxon>
        <taxon>Chordata</taxon>
        <taxon>Craniata</taxon>
        <taxon>Vertebrata</taxon>
        <taxon>Euteleostomi</taxon>
        <taxon>Actinopterygii</taxon>
        <taxon>Neopterygii</taxon>
        <taxon>Teleostei</taxon>
        <taxon>Ostariophysi</taxon>
        <taxon>Cypriniformes</taxon>
        <taxon>Danionidae</taxon>
        <taxon>Danioninae</taxon>
        <taxon>Danio</taxon>
    </lineage>
</organism>
<dbReference type="RefSeq" id="XP_073803121.1">
    <property type="nucleotide sequence ID" value="XM_073947020.1"/>
</dbReference>
<proteinExistence type="predicted"/>
<name>A0AC58J9H2_DANRE</name>
<gene>
    <name evidence="2" type="primary">wnk1b</name>
</gene>
<accession>A0AC58J9H2</accession>
<dbReference type="Proteomes" id="UP000000437">
    <property type="component" value="Chromosome 4"/>
</dbReference>
<keyword evidence="2" id="KW-0418">Kinase</keyword>
<keyword evidence="2" id="KW-0808">Transferase</keyword>
<evidence type="ECO:0000313" key="2">
    <source>
        <dbReference type="RefSeq" id="XP_073803121.1"/>
    </source>
</evidence>
<keyword evidence="1" id="KW-1185">Reference proteome</keyword>